<proteinExistence type="predicted"/>
<evidence type="ECO:0000259" key="1">
    <source>
        <dbReference type="Pfam" id="PF21834"/>
    </source>
</evidence>
<dbReference type="AlphaFoldDB" id="A0A0T7FK25"/>
<protein>
    <recommendedName>
        <fullName evidence="1">DUF6894 domain-containing protein</fullName>
    </recommendedName>
</protein>
<evidence type="ECO:0000313" key="2">
    <source>
        <dbReference type="EMBL" id="CDZ35358.1"/>
    </source>
</evidence>
<feature type="domain" description="DUF6894" evidence="1">
    <location>
        <begin position="3"/>
        <end position="70"/>
    </location>
</feature>
<dbReference type="EMBL" id="CCRH01000007">
    <property type="protein sequence ID" value="CDZ35358.1"/>
    <property type="molecule type" value="Genomic_DNA"/>
</dbReference>
<name>A0A0T7FK25_NEOGA</name>
<sequence>MQRFFFHINFTGKFITALEGVEFADLDAARNSALRAIRELAADSLAARAKFTLRSARICSEKGEVLAEIFVPEAIREMIPVDLL</sequence>
<dbReference type="OrthoDB" id="8296556at2"/>
<evidence type="ECO:0000313" key="3">
    <source>
        <dbReference type="Proteomes" id="UP000046176"/>
    </source>
</evidence>
<gene>
    <name evidence="2" type="ORF">NGAL_HAMBI1145_28070</name>
</gene>
<organism evidence="2 3">
    <name type="scientific">Neorhizobium galegae bv. officinalis</name>
    <dbReference type="NCBI Taxonomy" id="323656"/>
    <lineage>
        <taxon>Bacteria</taxon>
        <taxon>Pseudomonadati</taxon>
        <taxon>Pseudomonadota</taxon>
        <taxon>Alphaproteobacteria</taxon>
        <taxon>Hyphomicrobiales</taxon>
        <taxon>Rhizobiaceae</taxon>
        <taxon>Rhizobium/Agrobacterium group</taxon>
        <taxon>Neorhizobium</taxon>
    </lineage>
</organism>
<dbReference type="InterPro" id="IPR054189">
    <property type="entry name" value="DUF6894"/>
</dbReference>
<dbReference type="RefSeq" id="WP_046666950.1">
    <property type="nucleotide sequence ID" value="NZ_CCRH01000007.1"/>
</dbReference>
<accession>A0A0T7FK25</accession>
<dbReference type="Pfam" id="PF21834">
    <property type="entry name" value="DUF6894"/>
    <property type="match status" value="1"/>
</dbReference>
<dbReference type="Proteomes" id="UP000046176">
    <property type="component" value="Unassembled WGS sequence"/>
</dbReference>
<reference evidence="2 3" key="1">
    <citation type="submission" date="2014-08" db="EMBL/GenBank/DDBJ databases">
        <authorList>
            <person name="Chen Y.-H."/>
        </authorList>
    </citation>
    <scope>NUCLEOTIDE SEQUENCE [LARGE SCALE GENOMIC DNA]</scope>
</reference>